<name>A0A482W9I1_ASBVE</name>
<accession>A0A482W9I1</accession>
<protein>
    <submittedName>
        <fullName evidence="5">Uncharacterized protein</fullName>
    </submittedName>
</protein>
<dbReference type="Gene3D" id="3.40.470.10">
    <property type="entry name" value="Uracil-DNA glycosylase-like domain"/>
    <property type="match status" value="1"/>
</dbReference>
<dbReference type="EMBL" id="QDEB01016813">
    <property type="protein sequence ID" value="RZC41467.1"/>
    <property type="molecule type" value="Genomic_DNA"/>
</dbReference>
<feature type="region of interest" description="Disordered" evidence="4">
    <location>
        <begin position="77"/>
        <end position="151"/>
    </location>
</feature>
<organism evidence="5 6">
    <name type="scientific">Asbolus verrucosus</name>
    <name type="common">Desert ironclad beetle</name>
    <dbReference type="NCBI Taxonomy" id="1661398"/>
    <lineage>
        <taxon>Eukaryota</taxon>
        <taxon>Metazoa</taxon>
        <taxon>Ecdysozoa</taxon>
        <taxon>Arthropoda</taxon>
        <taxon>Hexapoda</taxon>
        <taxon>Insecta</taxon>
        <taxon>Pterygota</taxon>
        <taxon>Neoptera</taxon>
        <taxon>Endopterygota</taxon>
        <taxon>Coleoptera</taxon>
        <taxon>Polyphaga</taxon>
        <taxon>Cucujiformia</taxon>
        <taxon>Tenebrionidae</taxon>
        <taxon>Pimeliinae</taxon>
        <taxon>Asbolus</taxon>
    </lineage>
</organism>
<evidence type="ECO:0000256" key="4">
    <source>
        <dbReference type="SAM" id="MobiDB-lite"/>
    </source>
</evidence>
<dbReference type="InterPro" id="IPR036895">
    <property type="entry name" value="Uracil-DNA_glycosylase-like_sf"/>
</dbReference>
<dbReference type="GO" id="GO:0008263">
    <property type="term" value="F:pyrimidine-specific mismatch base pair DNA N-glycosylase activity"/>
    <property type="evidence" value="ECO:0007669"/>
    <property type="project" value="TreeGrafter"/>
</dbReference>
<keyword evidence="3" id="KW-0234">DNA repair</keyword>
<dbReference type="GO" id="GO:0006285">
    <property type="term" value="P:base-excision repair, AP site formation"/>
    <property type="evidence" value="ECO:0007669"/>
    <property type="project" value="InterPro"/>
</dbReference>
<dbReference type="PANTHER" id="PTHR12159">
    <property type="entry name" value="G/T AND G/U MISMATCH-SPECIFIC DNA GLYCOSYLASE"/>
    <property type="match status" value="1"/>
</dbReference>
<dbReference type="OrthoDB" id="8117645at2759"/>
<feature type="compositionally biased region" description="Polar residues" evidence="4">
    <location>
        <begin position="139"/>
        <end position="151"/>
    </location>
</feature>
<keyword evidence="1" id="KW-0227">DNA damage</keyword>
<sequence>MPSSSARCAQLPRAADKVPFYAALKKFRDYLNGVITEIDESEMVFAEPRVKSCYEAEPKPDPYSTELTDINLSSEISAAISSEQLGSPASPSLGPPDFEPPTSMAEEAECRLSSPAPSTNSEQTHYPYHSYNMDPPHETQYTSPRQPQDIASKSLSGLESLVDQIPSITEGETPLSEAPDQYSGQFNNYNVSSRASPVPYNYPPSSGYPLYPTPTWSSHYEPMPLAYPQLPYAQSYGPGLHMPSPNYPYYSYPQPAPTHPPGYPPYLGGF</sequence>
<evidence type="ECO:0000313" key="6">
    <source>
        <dbReference type="Proteomes" id="UP000292052"/>
    </source>
</evidence>
<reference evidence="5 6" key="1">
    <citation type="submission" date="2017-03" db="EMBL/GenBank/DDBJ databases">
        <title>Genome of the blue death feigning beetle - Asbolus verrucosus.</title>
        <authorList>
            <person name="Rider S.D."/>
        </authorList>
    </citation>
    <scope>NUCLEOTIDE SEQUENCE [LARGE SCALE GENOMIC DNA]</scope>
    <source>
        <strain evidence="5">Butters</strain>
        <tissue evidence="5">Head and leg muscle</tissue>
    </source>
</reference>
<proteinExistence type="predicted"/>
<dbReference type="Proteomes" id="UP000292052">
    <property type="component" value="Unassembled WGS sequence"/>
</dbReference>
<dbReference type="GO" id="GO:0005634">
    <property type="term" value="C:nucleus"/>
    <property type="evidence" value="ECO:0007669"/>
    <property type="project" value="TreeGrafter"/>
</dbReference>
<evidence type="ECO:0000256" key="3">
    <source>
        <dbReference type="ARBA" id="ARBA00023204"/>
    </source>
</evidence>
<feature type="compositionally biased region" description="Low complexity" evidence="4">
    <location>
        <begin position="77"/>
        <end position="92"/>
    </location>
</feature>
<keyword evidence="2" id="KW-0378">Hydrolase</keyword>
<gene>
    <name evidence="5" type="ORF">BDFB_009091</name>
</gene>
<dbReference type="GO" id="GO:0004844">
    <property type="term" value="F:uracil DNA N-glycosylase activity"/>
    <property type="evidence" value="ECO:0007669"/>
    <property type="project" value="TreeGrafter"/>
</dbReference>
<feature type="region of interest" description="Disordered" evidence="4">
    <location>
        <begin position="169"/>
        <end position="190"/>
    </location>
</feature>
<evidence type="ECO:0000256" key="1">
    <source>
        <dbReference type="ARBA" id="ARBA00022763"/>
    </source>
</evidence>
<feature type="compositionally biased region" description="Polar residues" evidence="4">
    <location>
        <begin position="115"/>
        <end position="124"/>
    </location>
</feature>
<evidence type="ECO:0000313" key="5">
    <source>
        <dbReference type="EMBL" id="RZC41467.1"/>
    </source>
</evidence>
<keyword evidence="6" id="KW-1185">Reference proteome</keyword>
<dbReference type="STRING" id="1661398.A0A482W9I1"/>
<dbReference type="InterPro" id="IPR015637">
    <property type="entry name" value="MUG/TDG"/>
</dbReference>
<dbReference type="PANTHER" id="PTHR12159:SF9">
    <property type="entry name" value="G_T MISMATCH-SPECIFIC THYMINE DNA GLYCOSYLASE"/>
    <property type="match status" value="1"/>
</dbReference>
<evidence type="ECO:0000256" key="2">
    <source>
        <dbReference type="ARBA" id="ARBA00022801"/>
    </source>
</evidence>
<comment type="caution">
    <text evidence="5">The sequence shown here is derived from an EMBL/GenBank/DDBJ whole genome shotgun (WGS) entry which is preliminary data.</text>
</comment>
<dbReference type="AlphaFoldDB" id="A0A482W9I1"/>